<dbReference type="RefSeq" id="WP_221460288.1">
    <property type="nucleotide sequence ID" value="NZ_JACHJP010000001.1"/>
</dbReference>
<accession>A0A7W7VKR0</accession>
<keyword evidence="2" id="KW-1185">Reference proteome</keyword>
<evidence type="ECO:0000313" key="1">
    <source>
        <dbReference type="EMBL" id="MBB4913350.1"/>
    </source>
</evidence>
<dbReference type="EMBL" id="JACHJP010000001">
    <property type="protein sequence ID" value="MBB4913350.1"/>
    <property type="molecule type" value="Genomic_DNA"/>
</dbReference>
<gene>
    <name evidence="1" type="ORF">FHS44_000422</name>
</gene>
<sequence>MLSLRRYTAADLVFQTYPIRVPSVEGNRYCQLTFCQIWENSVSSKPHRSYTNATLAALMTLARGGCYWPDCNVPIIRMIDGEPVLNLDIAHVRAFEEGGKRFDPTWSVKERNGFANLILLCTPHHKVIDGPRSNLYPTRVLLAWKIAREADGLDALEGLGDLSKADLGVMIADAQNEFLDRLGPALDEFAKTAPELASLLRTVINELTDPRVHGFGISEDALWALNDSAHALAHLQDSASMLADAANSLEHLGDSALMLKQAAIEVQSAANALSDARYGG</sequence>
<evidence type="ECO:0000313" key="2">
    <source>
        <dbReference type="Proteomes" id="UP000552644"/>
    </source>
</evidence>
<evidence type="ECO:0008006" key="3">
    <source>
        <dbReference type="Google" id="ProtNLM"/>
    </source>
</evidence>
<dbReference type="AlphaFoldDB" id="A0A7W7VKR0"/>
<name>A0A7W7VKR0_9ACTN</name>
<reference evidence="1 2" key="1">
    <citation type="submission" date="2020-08" db="EMBL/GenBank/DDBJ databases">
        <title>Genomic Encyclopedia of Type Strains, Phase III (KMG-III): the genomes of soil and plant-associated and newly described type strains.</title>
        <authorList>
            <person name="Whitman W."/>
        </authorList>
    </citation>
    <scope>NUCLEOTIDE SEQUENCE [LARGE SCALE GENOMIC DNA]</scope>
    <source>
        <strain evidence="1 2">CECT 8840</strain>
    </source>
</reference>
<protein>
    <recommendedName>
        <fullName evidence="3">HNH endonuclease</fullName>
    </recommendedName>
</protein>
<proteinExistence type="predicted"/>
<comment type="caution">
    <text evidence="1">The sequence shown here is derived from an EMBL/GenBank/DDBJ whole genome shotgun (WGS) entry which is preliminary data.</text>
</comment>
<organism evidence="1 2">
    <name type="scientific">Streptosporangium saharense</name>
    <dbReference type="NCBI Taxonomy" id="1706840"/>
    <lineage>
        <taxon>Bacteria</taxon>
        <taxon>Bacillati</taxon>
        <taxon>Actinomycetota</taxon>
        <taxon>Actinomycetes</taxon>
        <taxon>Streptosporangiales</taxon>
        <taxon>Streptosporangiaceae</taxon>
        <taxon>Streptosporangium</taxon>
    </lineage>
</organism>
<dbReference type="Proteomes" id="UP000552644">
    <property type="component" value="Unassembled WGS sequence"/>
</dbReference>